<gene>
    <name evidence="1" type="ORF">PR048_026499</name>
</gene>
<accession>A0ABQ9GLI0</accession>
<comment type="caution">
    <text evidence="1">The sequence shown here is derived from an EMBL/GenBank/DDBJ whole genome shotgun (WGS) entry which is preliminary data.</text>
</comment>
<dbReference type="EMBL" id="JARBHB010000011">
    <property type="protein sequence ID" value="KAJ8872883.1"/>
    <property type="molecule type" value="Genomic_DNA"/>
</dbReference>
<evidence type="ECO:0000313" key="1">
    <source>
        <dbReference type="EMBL" id="KAJ8872883.1"/>
    </source>
</evidence>
<evidence type="ECO:0000313" key="2">
    <source>
        <dbReference type="Proteomes" id="UP001159363"/>
    </source>
</evidence>
<proteinExistence type="predicted"/>
<dbReference type="Proteomes" id="UP001159363">
    <property type="component" value="Chromosome 10"/>
</dbReference>
<keyword evidence="2" id="KW-1185">Reference proteome</keyword>
<reference evidence="1 2" key="1">
    <citation type="submission" date="2023-02" db="EMBL/GenBank/DDBJ databases">
        <title>LHISI_Scaffold_Assembly.</title>
        <authorList>
            <person name="Stuart O.P."/>
            <person name="Cleave R."/>
            <person name="Magrath M.J.L."/>
            <person name="Mikheyev A.S."/>
        </authorList>
    </citation>
    <scope>NUCLEOTIDE SEQUENCE [LARGE SCALE GENOMIC DNA]</scope>
    <source>
        <strain evidence="1">Daus_M_001</strain>
        <tissue evidence="1">Leg muscle</tissue>
    </source>
</reference>
<sequence length="80" mass="8894">MPVVFTADICKMYTHIEIHPDDHNYVVSIVPLPSVELHPVAPAAWSSSVPSSITSIVERLVCRLCSYWGQLCRGGNTIER</sequence>
<protein>
    <submittedName>
        <fullName evidence="1">Uncharacterized protein</fullName>
    </submittedName>
</protein>
<name>A0ABQ9GLI0_9NEOP</name>
<organism evidence="1 2">
    <name type="scientific">Dryococelus australis</name>
    <dbReference type="NCBI Taxonomy" id="614101"/>
    <lineage>
        <taxon>Eukaryota</taxon>
        <taxon>Metazoa</taxon>
        <taxon>Ecdysozoa</taxon>
        <taxon>Arthropoda</taxon>
        <taxon>Hexapoda</taxon>
        <taxon>Insecta</taxon>
        <taxon>Pterygota</taxon>
        <taxon>Neoptera</taxon>
        <taxon>Polyneoptera</taxon>
        <taxon>Phasmatodea</taxon>
        <taxon>Verophasmatodea</taxon>
        <taxon>Anareolatae</taxon>
        <taxon>Phasmatidae</taxon>
        <taxon>Eurycanthinae</taxon>
        <taxon>Dryococelus</taxon>
    </lineage>
</organism>